<protein>
    <submittedName>
        <fullName evidence="3">TIGR02281 family clan AA aspartic protease</fullName>
        <ecNumber evidence="3">3.4.23.-</ecNumber>
    </submittedName>
</protein>
<organism evidence="3 4">
    <name type="scientific">Pseudohoeflea coraliihabitans</name>
    <dbReference type="NCBI Taxonomy" id="2860393"/>
    <lineage>
        <taxon>Bacteria</taxon>
        <taxon>Pseudomonadati</taxon>
        <taxon>Pseudomonadota</taxon>
        <taxon>Alphaproteobacteria</taxon>
        <taxon>Hyphomicrobiales</taxon>
        <taxon>Rhizobiaceae</taxon>
        <taxon>Pseudohoeflea</taxon>
    </lineage>
</organism>
<evidence type="ECO:0000313" key="4">
    <source>
        <dbReference type="Proteomes" id="UP001430804"/>
    </source>
</evidence>
<evidence type="ECO:0000256" key="1">
    <source>
        <dbReference type="SAM" id="MobiDB-lite"/>
    </source>
</evidence>
<comment type="caution">
    <text evidence="3">The sequence shown here is derived from an EMBL/GenBank/DDBJ whole genome shotgun (WGS) entry which is preliminary data.</text>
</comment>
<feature type="region of interest" description="Disordered" evidence="1">
    <location>
        <begin position="30"/>
        <end position="57"/>
    </location>
</feature>
<gene>
    <name evidence="3" type="ORF">KY465_10940</name>
</gene>
<keyword evidence="3" id="KW-0645">Protease</keyword>
<keyword evidence="3" id="KW-0378">Hydrolase</keyword>
<dbReference type="Proteomes" id="UP001430804">
    <property type="component" value="Unassembled WGS sequence"/>
</dbReference>
<dbReference type="InterPro" id="IPR034122">
    <property type="entry name" value="Retropepsin-like_bacterial"/>
</dbReference>
<dbReference type="Pfam" id="PF13975">
    <property type="entry name" value="gag-asp_proteas"/>
    <property type="match status" value="1"/>
</dbReference>
<dbReference type="InterPro" id="IPR001969">
    <property type="entry name" value="Aspartic_peptidase_AS"/>
</dbReference>
<evidence type="ECO:0000256" key="2">
    <source>
        <dbReference type="SAM" id="SignalP"/>
    </source>
</evidence>
<dbReference type="GO" id="GO:0006508">
    <property type="term" value="P:proteolysis"/>
    <property type="evidence" value="ECO:0007669"/>
    <property type="project" value="UniProtKB-KW"/>
</dbReference>
<dbReference type="GO" id="GO:0008233">
    <property type="term" value="F:peptidase activity"/>
    <property type="evidence" value="ECO:0007669"/>
    <property type="project" value="UniProtKB-KW"/>
</dbReference>
<name>A0ABS6WPF7_9HYPH</name>
<evidence type="ECO:0000313" key="3">
    <source>
        <dbReference type="EMBL" id="MBW3097795.1"/>
    </source>
</evidence>
<feature type="chain" id="PRO_5046818938" evidence="2">
    <location>
        <begin position="19"/>
        <end position="198"/>
    </location>
</feature>
<accession>A0ABS6WPF7</accession>
<dbReference type="CDD" id="cd05483">
    <property type="entry name" value="retropepsin_like_bacteria"/>
    <property type="match status" value="1"/>
</dbReference>
<dbReference type="EC" id="3.4.23.-" evidence="3"/>
<feature type="signal peptide" evidence="2">
    <location>
        <begin position="1"/>
        <end position="18"/>
    </location>
</feature>
<proteinExistence type="predicted"/>
<dbReference type="EMBL" id="JAHWQX010000002">
    <property type="protein sequence ID" value="MBW3097795.1"/>
    <property type="molecule type" value="Genomic_DNA"/>
</dbReference>
<dbReference type="NCBIfam" id="TIGR02281">
    <property type="entry name" value="clan_AA_DTGA"/>
    <property type="match status" value="1"/>
</dbReference>
<keyword evidence="4" id="KW-1185">Reference proteome</keyword>
<feature type="compositionally biased region" description="Low complexity" evidence="1">
    <location>
        <begin position="41"/>
        <end position="52"/>
    </location>
</feature>
<sequence length="198" mass="20724">MPVYRKIFIIGCAALAIAGVPNYIETAREAAPDTDRQSPLSTGGSRQSASSSEDTPAANMLAATGNQAPSSYVTGRKNAQISVDGSGHFATTFYLNGRPIPAVVDTGATFVAVNVSTAKRIGAVPSAADFRHEVRTANGTIRAARIALDSIEIGGILVRDVNAFVLPDAALSATLIGMSFMNRLASYKVENATLYMQN</sequence>
<dbReference type="PROSITE" id="PS00141">
    <property type="entry name" value="ASP_PROTEASE"/>
    <property type="match status" value="1"/>
</dbReference>
<dbReference type="RefSeq" id="WP_219201669.1">
    <property type="nucleotide sequence ID" value="NZ_JAHWQX010000002.1"/>
</dbReference>
<dbReference type="InterPro" id="IPR011969">
    <property type="entry name" value="Clan_AA_Asp_peptidase_C"/>
</dbReference>
<keyword evidence="2" id="KW-0732">Signal</keyword>
<reference evidence="3" key="1">
    <citation type="submission" date="2021-07" db="EMBL/GenBank/DDBJ databases">
        <title>Pseudohoeflea marina sp. nov. a polyhydroxyalcanoate-producing bacterium.</title>
        <authorList>
            <person name="Zheng W."/>
            <person name="Yu S."/>
            <person name="Huang Y."/>
        </authorList>
    </citation>
    <scope>NUCLEOTIDE SEQUENCE</scope>
    <source>
        <strain evidence="3">DP4N28-3</strain>
    </source>
</reference>